<dbReference type="PROSITE" id="PS51257">
    <property type="entry name" value="PROKAR_LIPOPROTEIN"/>
    <property type="match status" value="1"/>
</dbReference>
<name>A0A3E1Q9J9_9FLAO</name>
<gene>
    <name evidence="1" type="ORF">DZ858_01615</name>
</gene>
<evidence type="ECO:0008006" key="3">
    <source>
        <dbReference type="Google" id="ProtNLM"/>
    </source>
</evidence>
<evidence type="ECO:0000313" key="1">
    <source>
        <dbReference type="EMBL" id="RFN58805.1"/>
    </source>
</evidence>
<sequence length="128" mass="14860">MKYLHLIFYLVLLQSCTTIYNVVPAVPSNPEDFIQLEDNITTHPRYINDDHIRVIYQENYNDQDGKLEYNIYNQKQVIVQNNITQSVAVKYGTNKLSIPLNNLSSGIYTLEVINEKGVKKYLTFLKSV</sequence>
<reference evidence="1 2" key="1">
    <citation type="journal article" date="2007" name="Int. J. Syst. Evol. Microbiol.">
        <title>Marixanthomonas ophiurae gen. nov., sp. nov., a marine bacterium of the family Flavobacteriaceae isolated from a deep-sea brittle star.</title>
        <authorList>
            <person name="Romanenko L.A."/>
            <person name="Uchino M."/>
            <person name="Frolova G.M."/>
            <person name="Mikhailov V.V."/>
        </authorList>
    </citation>
    <scope>NUCLEOTIDE SEQUENCE [LARGE SCALE GENOMIC DNA]</scope>
    <source>
        <strain evidence="1 2">KMM 3046</strain>
    </source>
</reference>
<proteinExistence type="predicted"/>
<accession>A0A3E1Q9J9</accession>
<dbReference type="AlphaFoldDB" id="A0A3E1Q9J9"/>
<comment type="caution">
    <text evidence="1">The sequence shown here is derived from an EMBL/GenBank/DDBJ whole genome shotgun (WGS) entry which is preliminary data.</text>
</comment>
<keyword evidence="2" id="KW-1185">Reference proteome</keyword>
<dbReference type="EMBL" id="QVID01000001">
    <property type="protein sequence ID" value="RFN58805.1"/>
    <property type="molecule type" value="Genomic_DNA"/>
</dbReference>
<dbReference type="RefSeq" id="WP_117157829.1">
    <property type="nucleotide sequence ID" value="NZ_QVID01000001.1"/>
</dbReference>
<evidence type="ECO:0000313" key="2">
    <source>
        <dbReference type="Proteomes" id="UP000261082"/>
    </source>
</evidence>
<dbReference type="Proteomes" id="UP000261082">
    <property type="component" value="Unassembled WGS sequence"/>
</dbReference>
<protein>
    <recommendedName>
        <fullName evidence="3">T9SS C-terminal target domain-containing protein</fullName>
    </recommendedName>
</protein>
<organism evidence="1 2">
    <name type="scientific">Marixanthomonas ophiurae</name>
    <dbReference type="NCBI Taxonomy" id="387659"/>
    <lineage>
        <taxon>Bacteria</taxon>
        <taxon>Pseudomonadati</taxon>
        <taxon>Bacteroidota</taxon>
        <taxon>Flavobacteriia</taxon>
        <taxon>Flavobacteriales</taxon>
        <taxon>Flavobacteriaceae</taxon>
        <taxon>Marixanthomonas</taxon>
    </lineage>
</organism>